<dbReference type="OrthoDB" id="1078540at2"/>
<dbReference type="RefSeq" id="WP_104439271.1">
    <property type="nucleotide sequence ID" value="NZ_PTJA01000016.1"/>
</dbReference>
<evidence type="ECO:0000313" key="2">
    <source>
        <dbReference type="Proteomes" id="UP000237749"/>
    </source>
</evidence>
<dbReference type="AlphaFoldDB" id="A0A2S6HJ41"/>
<comment type="caution">
    <text evidence="1">The sequence shown here is derived from an EMBL/GenBank/DDBJ whole genome shotgun (WGS) entry which is preliminary data.</text>
</comment>
<proteinExistence type="predicted"/>
<reference evidence="1 2" key="1">
    <citation type="submission" date="2018-02" db="EMBL/GenBank/DDBJ databases">
        <title>Genomic Encyclopedia of Archaeal and Bacterial Type Strains, Phase II (KMG-II): from individual species to whole genera.</title>
        <authorList>
            <person name="Goeker M."/>
        </authorList>
    </citation>
    <scope>NUCLEOTIDE SEQUENCE [LARGE SCALE GENOMIC DNA]</scope>
    <source>
        <strain evidence="1 2">DSM 3808</strain>
    </source>
</reference>
<dbReference type="Proteomes" id="UP000237749">
    <property type="component" value="Unassembled WGS sequence"/>
</dbReference>
<sequence length="211" mass="24943">MGRAEIFTTEEIKKTQTITTLEIAEMMDVPHADLLKKLEGRKDRKGYIQILNEGQMSVVDYFKKSTYIDAKGEERPCYETTRLGCDFLANKSTGEKGIIFTAKYVKRFYELEEAIKPKRPQTYIEALEELIQSEKQKEQLRLELDRSKDWYSIKRVAALNGVDWKTFDWRKLKRTGMDMGYEVKKIFDANYGEVNTYHREVWEAVYPEYEI</sequence>
<dbReference type="InterPro" id="IPR014054">
    <property type="entry name" value="Phage_regulatory_Rha"/>
</dbReference>
<dbReference type="EMBL" id="PTJA01000016">
    <property type="protein sequence ID" value="PPK77498.1"/>
    <property type="molecule type" value="Genomic_DNA"/>
</dbReference>
<name>A0A2S6HJ41_9FIRM</name>
<organism evidence="1 2">
    <name type="scientific">Lacrimispora xylanisolvens</name>
    <dbReference type="NCBI Taxonomy" id="384636"/>
    <lineage>
        <taxon>Bacteria</taxon>
        <taxon>Bacillati</taxon>
        <taxon>Bacillota</taxon>
        <taxon>Clostridia</taxon>
        <taxon>Lachnospirales</taxon>
        <taxon>Lachnospiraceae</taxon>
        <taxon>Lacrimispora</taxon>
    </lineage>
</organism>
<gene>
    <name evidence="1" type="ORF">BXY41_11636</name>
</gene>
<keyword evidence="2" id="KW-1185">Reference proteome</keyword>
<accession>A0A2S6HJ41</accession>
<dbReference type="Pfam" id="PF09669">
    <property type="entry name" value="Phage_pRha"/>
    <property type="match status" value="1"/>
</dbReference>
<protein>
    <submittedName>
        <fullName evidence="1">Phage regulator Rha-like protein</fullName>
    </submittedName>
</protein>
<evidence type="ECO:0000313" key="1">
    <source>
        <dbReference type="EMBL" id="PPK77498.1"/>
    </source>
</evidence>